<dbReference type="RefSeq" id="WP_015868709.1">
    <property type="nucleotide sequence ID" value="NC_012785.1"/>
</dbReference>
<dbReference type="Pfam" id="PF00364">
    <property type="entry name" value="Biotin_lipoyl"/>
    <property type="match status" value="1"/>
</dbReference>
<dbReference type="InterPro" id="IPR001882">
    <property type="entry name" value="Biotin_BS"/>
</dbReference>
<evidence type="ECO:0000256" key="2">
    <source>
        <dbReference type="SAM" id="MobiDB-lite"/>
    </source>
</evidence>
<reference evidence="4 5" key="2">
    <citation type="journal article" date="2011" name="J. Bacteriol.">
        <title>Genome Sequence of Kosmotoga olearia Strain TBF 19.5.1, a Thermophilic Bacterium with a Wide Growth Temperature Range, Isolated from the Troll B Oil Platform in the North Sea.</title>
        <authorList>
            <person name="Swithers K.S."/>
            <person name="Dipippo J.L."/>
            <person name="Bruce D.C."/>
            <person name="Detter C."/>
            <person name="Tapia R."/>
            <person name="Han S."/>
            <person name="Goodwin L.A."/>
            <person name="Han J."/>
            <person name="Woyke T."/>
            <person name="Pitluck S."/>
            <person name="Pennacchio L."/>
            <person name="Nolan M."/>
            <person name="Mikhailova N."/>
            <person name="Land M.L."/>
            <person name="Nesbo C.L."/>
            <person name="Gogarten J.P."/>
            <person name="Noll K.M."/>
        </authorList>
    </citation>
    <scope>NUCLEOTIDE SEQUENCE [LARGE SCALE GENOMIC DNA]</scope>
    <source>
        <strain evidence="5">ATCC BAA-1733 / DSM 21960 / TBF 19.5.1</strain>
    </source>
</reference>
<feature type="region of interest" description="Disordered" evidence="2">
    <location>
        <begin position="24"/>
        <end position="70"/>
    </location>
</feature>
<gene>
    <name evidence="4" type="ordered locus">Kole_1366</name>
</gene>
<dbReference type="PROSITE" id="PS50968">
    <property type="entry name" value="BIOTINYL_LIPOYL"/>
    <property type="match status" value="1"/>
</dbReference>
<dbReference type="Proteomes" id="UP000002382">
    <property type="component" value="Chromosome"/>
</dbReference>
<feature type="domain" description="Lipoyl-binding" evidence="3">
    <location>
        <begin position="63"/>
        <end position="136"/>
    </location>
</feature>
<feature type="compositionally biased region" description="Basic and acidic residues" evidence="2">
    <location>
        <begin position="45"/>
        <end position="59"/>
    </location>
</feature>
<evidence type="ECO:0000259" key="3">
    <source>
        <dbReference type="PROSITE" id="PS50968"/>
    </source>
</evidence>
<dbReference type="AlphaFoldDB" id="C5CDP8"/>
<accession>C5CDP8</accession>
<dbReference type="PROSITE" id="PS00188">
    <property type="entry name" value="BIOTIN"/>
    <property type="match status" value="1"/>
</dbReference>
<dbReference type="KEGG" id="kol:Kole_1366"/>
<dbReference type="STRING" id="521045.Kole_1366"/>
<dbReference type="PANTHER" id="PTHR45266:SF3">
    <property type="entry name" value="OXALOACETATE DECARBOXYLASE ALPHA CHAIN"/>
    <property type="match status" value="1"/>
</dbReference>
<sequence>MLRKFRVKVNGKEYIVEVEELSSEATKVQTSAPSPAPSKVVSQPLRKEETKPKPQKETKPQPAQSEGHSIIAPMSGVILEILVSPGTHVKAGDTVVVMEAMKMENNILSEFDGVVKEVKVNKGDNVEAGQVMVVLE</sequence>
<proteinExistence type="predicted"/>
<reference evidence="4 5" key="1">
    <citation type="submission" date="2009-06" db="EMBL/GenBank/DDBJ databases">
        <title>Complete sequence of Thermotogales bacterium TBF 19.5.1.</title>
        <authorList>
            <consortium name="US DOE Joint Genome Institute"/>
            <person name="Lucas S."/>
            <person name="Copeland A."/>
            <person name="Lapidus A."/>
            <person name="Glavina del Rio T."/>
            <person name="Tice H."/>
            <person name="Bruce D."/>
            <person name="Goodwin L."/>
            <person name="Pitluck S."/>
            <person name="Chertkov O."/>
            <person name="Brettin T."/>
            <person name="Detter J.C."/>
            <person name="Han C."/>
            <person name="Schmutz J."/>
            <person name="Larimer F."/>
            <person name="Land M."/>
            <person name="Hauser L."/>
            <person name="Kyrpides N."/>
            <person name="Ovchinnikova G."/>
            <person name="Noll K."/>
        </authorList>
    </citation>
    <scope>NUCLEOTIDE SEQUENCE [LARGE SCALE GENOMIC DNA]</scope>
    <source>
        <strain evidence="5">ATCC BAA-1733 / DSM 21960 / TBF 19.5.1</strain>
    </source>
</reference>
<evidence type="ECO:0000313" key="5">
    <source>
        <dbReference type="Proteomes" id="UP000002382"/>
    </source>
</evidence>
<protein>
    <submittedName>
        <fullName evidence="4">Biotin/lipoyl attachment domain-containing protein</fullName>
    </submittedName>
</protein>
<dbReference type="FunFam" id="2.40.50.100:FF:000003">
    <property type="entry name" value="Acetyl-CoA carboxylase biotin carboxyl carrier protein"/>
    <property type="match status" value="1"/>
</dbReference>
<keyword evidence="5" id="KW-1185">Reference proteome</keyword>
<dbReference type="InterPro" id="IPR000089">
    <property type="entry name" value="Biotin_lipoyl"/>
</dbReference>
<dbReference type="EMBL" id="CP001634">
    <property type="protein sequence ID" value="ACR80060.1"/>
    <property type="molecule type" value="Genomic_DNA"/>
</dbReference>
<dbReference type="InterPro" id="IPR011053">
    <property type="entry name" value="Single_hybrid_motif"/>
</dbReference>
<dbReference type="HOGENOM" id="CLU_016733_5_4_0"/>
<dbReference type="eggNOG" id="COG4770">
    <property type="taxonomic scope" value="Bacteria"/>
</dbReference>
<name>C5CDP8_KOSOT</name>
<keyword evidence="1" id="KW-0092">Biotin</keyword>
<evidence type="ECO:0000313" key="4">
    <source>
        <dbReference type="EMBL" id="ACR80060.1"/>
    </source>
</evidence>
<dbReference type="SUPFAM" id="SSF51230">
    <property type="entry name" value="Single hybrid motif"/>
    <property type="match status" value="1"/>
</dbReference>
<dbReference type="InterPro" id="IPR050709">
    <property type="entry name" value="Biotin_Carboxyl_Carrier/Decarb"/>
</dbReference>
<dbReference type="PANTHER" id="PTHR45266">
    <property type="entry name" value="OXALOACETATE DECARBOXYLASE ALPHA CHAIN"/>
    <property type="match status" value="1"/>
</dbReference>
<dbReference type="Gene3D" id="2.40.50.100">
    <property type="match status" value="1"/>
</dbReference>
<dbReference type="CDD" id="cd06850">
    <property type="entry name" value="biotinyl_domain"/>
    <property type="match status" value="1"/>
</dbReference>
<evidence type="ECO:0000256" key="1">
    <source>
        <dbReference type="ARBA" id="ARBA00023267"/>
    </source>
</evidence>
<organism evidence="4 5">
    <name type="scientific">Kosmotoga olearia (strain ATCC BAA-1733 / DSM 21960 / TBF 19.5.1)</name>
    <dbReference type="NCBI Taxonomy" id="521045"/>
    <lineage>
        <taxon>Bacteria</taxon>
        <taxon>Thermotogati</taxon>
        <taxon>Thermotogota</taxon>
        <taxon>Thermotogae</taxon>
        <taxon>Kosmotogales</taxon>
        <taxon>Kosmotogaceae</taxon>
        <taxon>Kosmotoga</taxon>
    </lineage>
</organism>